<keyword evidence="3" id="KW-1185">Reference proteome</keyword>
<reference evidence="2 3" key="1">
    <citation type="submission" date="2023-01" db="EMBL/GenBank/DDBJ databases">
        <title>Cultivation and genomic characterization of new, ubiquitous marine nitrite-oxidizing bacteria from the Nitrospirales.</title>
        <authorList>
            <person name="Mueller A.J."/>
            <person name="Daebeler A."/>
            <person name="Herbold C.W."/>
            <person name="Kirkegaard R.H."/>
            <person name="Daims H."/>
        </authorList>
    </citation>
    <scope>NUCLEOTIDE SEQUENCE [LARGE SCALE GENOMIC DNA]</scope>
    <source>
        <strain evidence="2 3">VA</strain>
    </source>
</reference>
<dbReference type="Proteomes" id="UP001302719">
    <property type="component" value="Chromosome"/>
</dbReference>
<name>A0AA96JYH2_9BACT</name>
<protein>
    <submittedName>
        <fullName evidence="2">Uncharacterized protein</fullName>
    </submittedName>
</protein>
<dbReference type="EMBL" id="CP116967">
    <property type="protein sequence ID" value="WNM57554.1"/>
    <property type="molecule type" value="Genomic_DNA"/>
</dbReference>
<evidence type="ECO:0000313" key="2">
    <source>
        <dbReference type="EMBL" id="WNM57554.1"/>
    </source>
</evidence>
<sequence>METGVAGLVWGAIGFAATAAVGYFSPYIISGLQQSVRPVVKGVVKGGLIIEATFSELVSEVQAELTHSSSSS</sequence>
<feature type="transmembrane region" description="Helical" evidence="1">
    <location>
        <begin position="6"/>
        <end position="29"/>
    </location>
</feature>
<evidence type="ECO:0000256" key="1">
    <source>
        <dbReference type="SAM" id="Phobius"/>
    </source>
</evidence>
<accession>A0AA96JYH2</accession>
<keyword evidence="1" id="KW-0812">Transmembrane</keyword>
<gene>
    <name evidence="2" type="ORF">PP769_16520</name>
</gene>
<dbReference type="KEGG" id="nall:PP769_16520"/>
<organism evidence="2 3">
    <name type="scientific">Candidatus Nitrospira allomarina</name>
    <dbReference type="NCBI Taxonomy" id="3020900"/>
    <lineage>
        <taxon>Bacteria</taxon>
        <taxon>Pseudomonadati</taxon>
        <taxon>Nitrospirota</taxon>
        <taxon>Nitrospiria</taxon>
        <taxon>Nitrospirales</taxon>
        <taxon>Nitrospiraceae</taxon>
        <taxon>Nitrospira</taxon>
    </lineage>
</organism>
<dbReference type="RefSeq" id="WP_312642152.1">
    <property type="nucleotide sequence ID" value="NZ_CP116967.1"/>
</dbReference>
<dbReference type="AlphaFoldDB" id="A0AA96JYH2"/>
<keyword evidence="1" id="KW-0472">Membrane</keyword>
<evidence type="ECO:0000313" key="3">
    <source>
        <dbReference type="Proteomes" id="UP001302719"/>
    </source>
</evidence>
<proteinExistence type="predicted"/>
<keyword evidence="1" id="KW-1133">Transmembrane helix</keyword>